<reference evidence="1 2" key="1">
    <citation type="submission" date="2018-07" db="EMBL/GenBank/DDBJ databases">
        <authorList>
            <person name="Bray K.S."/>
            <person name="Carr Z.A."/>
            <person name="Cox A."/>
            <person name="Croney S.M."/>
            <person name="Francisco T.J."/>
            <person name="Gragg K.N."/>
            <person name="Gress-Byrd C.M."/>
            <person name="Holcomb E.R."/>
            <person name="Justice T.A."/>
            <person name="Latham E.D."/>
            <person name="Lovell F.C."/>
            <person name="Miller H.N."/>
            <person name="Quesada C."/>
            <person name="Radey J."/>
            <person name="Robinson P.M."/>
            <person name="Scott K.N."/>
            <person name="Smith C.E."/>
            <person name="Stamey B.D."/>
            <person name="Stanley G.P."/>
            <person name="Suchonic E.A."/>
            <person name="Taylor K.N."/>
            <person name="Weindel N.A."/>
            <person name="Wiseman B.T."/>
            <person name="Eckardt M.A."/>
            <person name="Gainey M.D."/>
            <person name="Wallen J.R."/>
            <person name="Garlena R.A."/>
            <person name="Russell D.A."/>
            <person name="Pope W.H."/>
            <person name="Jacobs-Sera D."/>
            <person name="Hatfull G.F."/>
        </authorList>
    </citation>
    <scope>NUCLEOTIDE SEQUENCE [LARGE SCALE GENOMIC DNA]</scope>
</reference>
<evidence type="ECO:0000313" key="1">
    <source>
        <dbReference type="EMBL" id="AXQ52876.1"/>
    </source>
</evidence>
<evidence type="ECO:0008006" key="3">
    <source>
        <dbReference type="Google" id="ProtNLM"/>
    </source>
</evidence>
<dbReference type="KEGG" id="vg:54999086"/>
<dbReference type="EMBL" id="MH697589">
    <property type="protein sequence ID" value="AXQ52876.1"/>
    <property type="molecule type" value="Genomic_DNA"/>
</dbReference>
<evidence type="ECO:0000313" key="2">
    <source>
        <dbReference type="Proteomes" id="UP000261846"/>
    </source>
</evidence>
<proteinExistence type="predicted"/>
<gene>
    <name evidence="1" type="primary">12</name>
    <name evidence="1" type="ORF">SEA_NEFERTHENA_12</name>
</gene>
<organism evidence="1 2">
    <name type="scientific">Microbacterium phage Neferthena</name>
    <dbReference type="NCBI Taxonomy" id="2301539"/>
    <lineage>
        <taxon>Viruses</taxon>
        <taxon>Duplodnaviria</taxon>
        <taxon>Heunggongvirae</taxon>
        <taxon>Uroviricota</taxon>
        <taxon>Caudoviricetes</taxon>
        <taxon>Neferthenavirus</taxon>
        <taxon>Neferthenavirus neferthena</taxon>
    </lineage>
</organism>
<sequence>MSITLGQLAARFQNAAQELPDATDKGLRTLAAVGEGYMKQEIQRVHAVDTGTMLNSVTTEKAGKDYFIGPTVKYAPYVALGTSRMAARPFHLYAAKRLQGAINQGDILREIGLK</sequence>
<dbReference type="Proteomes" id="UP000261846">
    <property type="component" value="Segment"/>
</dbReference>
<accession>A0A385D3J8</accession>
<name>A0A385D3J8_9CAUD</name>
<dbReference type="RefSeq" id="YP_009808188.1">
    <property type="nucleotide sequence ID" value="NC_048038.1"/>
</dbReference>
<protein>
    <recommendedName>
        <fullName evidence="3">Minor capsid protein</fullName>
    </recommendedName>
</protein>
<keyword evidence="2" id="KW-1185">Reference proteome</keyword>
<dbReference type="GeneID" id="54999086"/>